<feature type="non-terminal residue" evidence="2">
    <location>
        <position position="1"/>
    </location>
</feature>
<dbReference type="Proteomes" id="UP000886520">
    <property type="component" value="Chromosome 2"/>
</dbReference>
<accession>A0A9D4VAE2</accession>
<dbReference type="InterPro" id="IPR001130">
    <property type="entry name" value="TatD-like"/>
</dbReference>
<dbReference type="PIRSF" id="PIRSF005902">
    <property type="entry name" value="DNase_TatD"/>
    <property type="match status" value="1"/>
</dbReference>
<feature type="binding site" evidence="1">
    <location>
        <position position="202"/>
    </location>
    <ligand>
        <name>a divalent metal cation</name>
        <dbReference type="ChEBI" id="CHEBI:60240"/>
        <label>2</label>
    </ligand>
</feature>
<dbReference type="AlphaFoldDB" id="A0A9D4VAE2"/>
<dbReference type="PANTHER" id="PTHR47176:SF1">
    <property type="entry name" value="OS04G0577500 PROTEIN"/>
    <property type="match status" value="1"/>
</dbReference>
<dbReference type="Pfam" id="PF01026">
    <property type="entry name" value="TatD_DNase"/>
    <property type="match status" value="1"/>
</dbReference>
<dbReference type="SUPFAM" id="SSF51556">
    <property type="entry name" value="Metallo-dependent hydrolases"/>
    <property type="match status" value="1"/>
</dbReference>
<gene>
    <name evidence="2" type="ORF">GOP47_0002316</name>
</gene>
<feature type="binding site" evidence="1">
    <location>
        <position position="139"/>
    </location>
    <ligand>
        <name>a divalent metal cation</name>
        <dbReference type="ChEBI" id="CHEBI:60240"/>
        <label>1</label>
    </ligand>
</feature>
<comment type="caution">
    <text evidence="2">The sequence shown here is derived from an EMBL/GenBank/DDBJ whole genome shotgun (WGS) entry which is preliminary data.</text>
</comment>
<feature type="binding site" evidence="1">
    <location>
        <position position="177"/>
    </location>
    <ligand>
        <name>a divalent metal cation</name>
        <dbReference type="ChEBI" id="CHEBI:60240"/>
        <label>2</label>
    </ligand>
</feature>
<dbReference type="GO" id="GO:0016788">
    <property type="term" value="F:hydrolase activity, acting on ester bonds"/>
    <property type="evidence" value="ECO:0007669"/>
    <property type="project" value="InterPro"/>
</dbReference>
<dbReference type="GO" id="GO:0046872">
    <property type="term" value="F:metal ion binding"/>
    <property type="evidence" value="ECO:0007669"/>
    <property type="project" value="UniProtKB-KW"/>
</dbReference>
<feature type="binding site" evidence="1">
    <location>
        <position position="53"/>
    </location>
    <ligand>
        <name>a divalent metal cation</name>
        <dbReference type="ChEBI" id="CHEBI:60240"/>
        <label>1</label>
    </ligand>
</feature>
<dbReference type="CDD" id="cd01310">
    <property type="entry name" value="TatD_DNAse"/>
    <property type="match status" value="1"/>
</dbReference>
<evidence type="ECO:0000313" key="2">
    <source>
        <dbReference type="EMBL" id="KAI5082573.1"/>
    </source>
</evidence>
<reference evidence="2" key="1">
    <citation type="submission" date="2021-01" db="EMBL/GenBank/DDBJ databases">
        <title>Adiantum capillus-veneris genome.</title>
        <authorList>
            <person name="Fang Y."/>
            <person name="Liao Q."/>
        </authorList>
    </citation>
    <scope>NUCLEOTIDE SEQUENCE</scope>
    <source>
        <strain evidence="2">H3</strain>
        <tissue evidence="2">Leaf</tissue>
    </source>
</reference>
<dbReference type="EMBL" id="JABFUD020000003">
    <property type="protein sequence ID" value="KAI5082573.1"/>
    <property type="molecule type" value="Genomic_DNA"/>
</dbReference>
<dbReference type="Gene3D" id="3.20.20.140">
    <property type="entry name" value="Metal-dependent hydrolases"/>
    <property type="match status" value="1"/>
</dbReference>
<proteinExistence type="predicted"/>
<feature type="binding site" evidence="1">
    <location>
        <position position="55"/>
    </location>
    <ligand>
        <name>a divalent metal cation</name>
        <dbReference type="ChEBI" id="CHEBI:60240"/>
        <label>1</label>
    </ligand>
</feature>
<evidence type="ECO:0000313" key="3">
    <source>
        <dbReference type="Proteomes" id="UP000886520"/>
    </source>
</evidence>
<protein>
    <recommendedName>
        <fullName evidence="4">TatD related DNase</fullName>
    </recommendedName>
</protein>
<dbReference type="PANTHER" id="PTHR47176">
    <property type="entry name" value="OSJNBA0020J04.13 PROTEIN"/>
    <property type="match status" value="1"/>
</dbReference>
<evidence type="ECO:0000256" key="1">
    <source>
        <dbReference type="PIRSR" id="PIRSR005902-1"/>
    </source>
</evidence>
<name>A0A9D4VAE2_ADICA</name>
<keyword evidence="1" id="KW-0479">Metal-binding</keyword>
<dbReference type="InterPro" id="IPR032466">
    <property type="entry name" value="Metal_Hydrolase"/>
</dbReference>
<dbReference type="OrthoDB" id="6079689at2759"/>
<sequence>ETEMRINFIVDFIIVLHHDSHSEEAKNFNSSTWSFLQQARMHARAGLPIFDAHCHLQDPRIVNALPSLLEAATRTGVKWFAVNGTSEDDWEEVKKLSEQHNEIIPCFGLHPWYVERRSNQWFERLRSMLEGVPTAAVGEAGLDKGARGKEISIAVQVDVLKQQLMLAKELQRPISLHCVRAFGELQETLKELGPFPHGAILHSFLGSAEMVQPLAKQGAFFSFSGFLTALSAKKAKKMLQEVPLDRILIETDAPDAVPKVEPSSLMWVPGDANAPAQLSDAGKVEDISSQALNHPANIKTVLTYVASMKGIEEDTVASAAYRNAKQLFTYPGSKIRA</sequence>
<keyword evidence="3" id="KW-1185">Reference proteome</keyword>
<feature type="binding site" evidence="1">
    <location>
        <position position="252"/>
    </location>
    <ligand>
        <name>a divalent metal cation</name>
        <dbReference type="ChEBI" id="CHEBI:60240"/>
        <label>1</label>
    </ligand>
</feature>
<organism evidence="2 3">
    <name type="scientific">Adiantum capillus-veneris</name>
    <name type="common">Maidenhair fern</name>
    <dbReference type="NCBI Taxonomy" id="13818"/>
    <lineage>
        <taxon>Eukaryota</taxon>
        <taxon>Viridiplantae</taxon>
        <taxon>Streptophyta</taxon>
        <taxon>Embryophyta</taxon>
        <taxon>Tracheophyta</taxon>
        <taxon>Polypodiopsida</taxon>
        <taxon>Polypodiidae</taxon>
        <taxon>Polypodiales</taxon>
        <taxon>Pteridineae</taxon>
        <taxon>Pteridaceae</taxon>
        <taxon>Vittarioideae</taxon>
        <taxon>Adiantum</taxon>
    </lineage>
</organism>
<evidence type="ECO:0008006" key="4">
    <source>
        <dbReference type="Google" id="ProtNLM"/>
    </source>
</evidence>